<comment type="caution">
    <text evidence="2">The sequence shown here is derived from an EMBL/GenBank/DDBJ whole genome shotgun (WGS) entry which is preliminary data.</text>
</comment>
<feature type="region of interest" description="Disordered" evidence="1">
    <location>
        <begin position="401"/>
        <end position="420"/>
    </location>
</feature>
<dbReference type="EMBL" id="BDIP01001545">
    <property type="protein sequence ID" value="GIQ84616.1"/>
    <property type="molecule type" value="Genomic_DNA"/>
</dbReference>
<accession>A0A9K3CWS9</accession>
<organism evidence="2 3">
    <name type="scientific">Kipferlia bialata</name>
    <dbReference type="NCBI Taxonomy" id="797122"/>
    <lineage>
        <taxon>Eukaryota</taxon>
        <taxon>Metamonada</taxon>
        <taxon>Carpediemonas-like organisms</taxon>
        <taxon>Kipferlia</taxon>
    </lineage>
</organism>
<dbReference type="InterPro" id="IPR015915">
    <property type="entry name" value="Kelch-typ_b-propeller"/>
</dbReference>
<gene>
    <name evidence="2" type="ORF">KIPB_006149</name>
</gene>
<evidence type="ECO:0000313" key="2">
    <source>
        <dbReference type="EMBL" id="GIQ84616.1"/>
    </source>
</evidence>
<evidence type="ECO:0000313" key="3">
    <source>
        <dbReference type="Proteomes" id="UP000265618"/>
    </source>
</evidence>
<dbReference type="Proteomes" id="UP000265618">
    <property type="component" value="Unassembled WGS sequence"/>
</dbReference>
<dbReference type="Gene3D" id="2.120.10.80">
    <property type="entry name" value="Kelch-type beta propeller"/>
    <property type="match status" value="1"/>
</dbReference>
<reference evidence="2 3" key="1">
    <citation type="journal article" date="2018" name="PLoS ONE">
        <title>The draft genome of Kipferlia bialata reveals reductive genome evolution in fornicate parasites.</title>
        <authorList>
            <person name="Tanifuji G."/>
            <person name="Takabayashi S."/>
            <person name="Kume K."/>
            <person name="Takagi M."/>
            <person name="Nakayama T."/>
            <person name="Kamikawa R."/>
            <person name="Inagaki Y."/>
            <person name="Hashimoto T."/>
        </authorList>
    </citation>
    <scope>NUCLEOTIDE SEQUENCE [LARGE SCALE GENOMIC DNA]</scope>
    <source>
        <strain evidence="2">NY0173</strain>
    </source>
</reference>
<evidence type="ECO:0000256" key="1">
    <source>
        <dbReference type="SAM" id="MobiDB-lite"/>
    </source>
</evidence>
<sequence>MSSAFDALKAGRRALSLQHRIERRLKLLALCSWFFVRRHRVATRRPPLPRRSIPPLIGYRELKGVHSTDSWLRYERNDPKPMAVTNIGHKGVMVCQMDTGDTGVRVGRGQRSQEKYTLHETLEYNWDHRAWYRRIVKRDTDPETDDPDTERPHLPYRHTRHTRRMGGRVLHQFPFRLGSDGNLCVCRVLDKVLYVGISREQSYLFEYDIPTEDWTIRNKRTTLLAEVERRRSEGEIDLPTPDELRSREGDRNRHVKEYSFMIQNRDRVVPLLSCLETLVKRLEEEGGTEDPVPDDMSHFDCECHKDEALATSARIACVRAKLSIFLDMLLRDDKGVDGYARLAPGVFEREREIAQRRREWLRVCDVHPQYQSFWPPPAHAPITCCLEGKLVLLGGYTKPKVNDTTRDNAPPLPPEDTPSSAVSLYDPETSMWTPLPDTPAHIQVGTGCNSHAVVDDTLHIFHTYQIPLTPEEREREAERARVTGENRRYGYQPRTARAEHHHITMALIYGNGGETGCKWTDEVVHGSMLRPEGDLVGLPGQKILALGSVPKEACLYDCASGEWYRIGHLFPKRSKREREERRSWLRSEREFVDMEEREPHVTLYSVSDDSVSVLVAFTPHKNDDYHAESPTYGIVTLNSELLFGDTSLTLPRWDADEARGRADTRYLEGHARATEVERRREERRERDRRRGYY</sequence>
<name>A0A9K3CWS9_9EUKA</name>
<dbReference type="AlphaFoldDB" id="A0A9K3CWS9"/>
<protein>
    <submittedName>
        <fullName evidence="2">Uncharacterized protein</fullName>
    </submittedName>
</protein>
<keyword evidence="3" id="KW-1185">Reference proteome</keyword>
<proteinExistence type="predicted"/>
<dbReference type="SUPFAM" id="SSF117281">
    <property type="entry name" value="Kelch motif"/>
    <property type="match status" value="1"/>
</dbReference>